<feature type="region of interest" description="Disordered" evidence="1">
    <location>
        <begin position="295"/>
        <end position="316"/>
    </location>
</feature>
<sequence>MDIEDVLDKLENAESIDEQIDVYDDFIDTIDAIDRLKVLRPILEEIADELIEGEISETEADVYQTVLADIDASPMNKTQMGATVSEFEKEARKNTAGNQVKMQLDDWLVKNIEKVVVARSTDSNVETTYIWEVKGSDNILETEEHHYSFSTLKKEIYKQFGVSTLEPELTDNDEWGNWIEGFISEREVEEEYTGTRTQVIEEIQRRVSESEAYTDFEMAFQRGRVYYDEEDDVYEIPSKLITSVCEDYGINNKALQTELKKKGWVGDGGVSENKTVNGINVRYWRLPSDFANANHVDPDETEFDTSRYEAGEEDEQ</sequence>
<dbReference type="Proteomes" id="UP000302218">
    <property type="component" value="Chromosome"/>
</dbReference>
<dbReference type="RefSeq" id="WP_138246326.1">
    <property type="nucleotide sequence ID" value="NZ_CP040330.1"/>
</dbReference>
<gene>
    <name evidence="2" type="ORF">FEJ81_16545</name>
</gene>
<dbReference type="KEGG" id="nvr:FEJ81_16545"/>
<evidence type="ECO:0000313" key="2">
    <source>
        <dbReference type="EMBL" id="QCS43876.1"/>
    </source>
</evidence>
<protein>
    <submittedName>
        <fullName evidence="2">Uncharacterized protein</fullName>
    </submittedName>
</protein>
<proteinExistence type="predicted"/>
<dbReference type="EMBL" id="CP040330">
    <property type="protein sequence ID" value="QCS43876.1"/>
    <property type="molecule type" value="Genomic_DNA"/>
</dbReference>
<organism evidence="2 3">
    <name type="scientific">Natrinema versiforme</name>
    <dbReference type="NCBI Taxonomy" id="88724"/>
    <lineage>
        <taxon>Archaea</taxon>
        <taxon>Methanobacteriati</taxon>
        <taxon>Methanobacteriota</taxon>
        <taxon>Stenosarchaea group</taxon>
        <taxon>Halobacteria</taxon>
        <taxon>Halobacteriales</taxon>
        <taxon>Natrialbaceae</taxon>
        <taxon>Natrinema</taxon>
    </lineage>
</organism>
<accession>A0A4V1G026</accession>
<dbReference type="GeneID" id="40266916"/>
<evidence type="ECO:0000256" key="1">
    <source>
        <dbReference type="SAM" id="MobiDB-lite"/>
    </source>
</evidence>
<dbReference type="AlphaFoldDB" id="A0A4V1G026"/>
<evidence type="ECO:0000313" key="3">
    <source>
        <dbReference type="Proteomes" id="UP000302218"/>
    </source>
</evidence>
<name>A0A4V1G026_9EURY</name>
<reference evidence="3" key="1">
    <citation type="submission" date="2019-05" db="EMBL/GenBank/DDBJ databases">
        <title>Genome sequence and methylation pattern of the halophilic Archaeon Natrinema versiforme BOL5-4.</title>
        <authorList>
            <person name="DasSarma P."/>
            <person name="Anton B.P."/>
            <person name="DasSarma S.L."/>
            <person name="Martinez F.L."/>
            <person name="Guzman D."/>
            <person name="Roberts R.J."/>
            <person name="DasSarma S."/>
        </authorList>
    </citation>
    <scope>NUCLEOTIDE SEQUENCE [LARGE SCALE GENOMIC DNA]</scope>
    <source>
        <strain evidence="3">BOL5-4</strain>
    </source>
</reference>